<dbReference type="GO" id="GO:0035556">
    <property type="term" value="P:intracellular signal transduction"/>
    <property type="evidence" value="ECO:0007669"/>
    <property type="project" value="TreeGrafter"/>
</dbReference>
<feature type="non-terminal residue" evidence="10">
    <location>
        <position position="254"/>
    </location>
</feature>
<reference evidence="10 11" key="1">
    <citation type="submission" date="2008-07" db="EMBL/GenBank/DDBJ databases">
        <authorList>
            <person name="El-Sayed N."/>
            <person name="Caler E."/>
            <person name="Inman J."/>
            <person name="Amedeo P."/>
            <person name="Hass B."/>
            <person name="Wortman J."/>
        </authorList>
    </citation>
    <scope>NUCLEOTIDE SEQUENCE [LARGE SCALE GENOMIC DNA]</scope>
    <source>
        <strain evidence="11">ATCC 50983 / TXsc</strain>
    </source>
</reference>
<dbReference type="GeneID" id="9045673"/>
<evidence type="ECO:0000256" key="6">
    <source>
        <dbReference type="ARBA" id="ARBA00022840"/>
    </source>
</evidence>
<dbReference type="Pfam" id="PF00069">
    <property type="entry name" value="Pkinase"/>
    <property type="match status" value="1"/>
</dbReference>
<organism evidence="11">
    <name type="scientific">Perkinsus marinus (strain ATCC 50983 / TXsc)</name>
    <dbReference type="NCBI Taxonomy" id="423536"/>
    <lineage>
        <taxon>Eukaryota</taxon>
        <taxon>Sar</taxon>
        <taxon>Alveolata</taxon>
        <taxon>Perkinsozoa</taxon>
        <taxon>Perkinsea</taxon>
        <taxon>Perkinsida</taxon>
        <taxon>Perkinsidae</taxon>
        <taxon>Perkinsus</taxon>
    </lineage>
</organism>
<keyword evidence="6 7" id="KW-0067">ATP-binding</keyword>
<dbReference type="OMA" id="MLNASMP"/>
<evidence type="ECO:0000256" key="5">
    <source>
        <dbReference type="ARBA" id="ARBA00022777"/>
    </source>
</evidence>
<dbReference type="RefSeq" id="XP_002782855.1">
    <property type="nucleotide sequence ID" value="XM_002782809.1"/>
</dbReference>
<dbReference type="GO" id="GO:0005524">
    <property type="term" value="F:ATP binding"/>
    <property type="evidence" value="ECO:0007669"/>
    <property type="project" value="UniProtKB-UniRule"/>
</dbReference>
<keyword evidence="4 7" id="KW-0547">Nucleotide-binding</keyword>
<dbReference type="PIRSF" id="PIRSF000654">
    <property type="entry name" value="Integrin-linked_kinase"/>
    <property type="match status" value="1"/>
</dbReference>
<dbReference type="OrthoDB" id="193931at2759"/>
<evidence type="ECO:0000256" key="1">
    <source>
        <dbReference type="ARBA" id="ARBA00011245"/>
    </source>
</evidence>
<keyword evidence="3" id="KW-0808">Transferase</keyword>
<feature type="binding site" evidence="7">
    <location>
        <position position="25"/>
    </location>
    <ligand>
        <name>ATP</name>
        <dbReference type="ChEBI" id="CHEBI:30616"/>
    </ligand>
</feature>
<dbReference type="Proteomes" id="UP000007800">
    <property type="component" value="Unassembled WGS sequence"/>
</dbReference>
<dbReference type="FunFam" id="1.10.510.10:FF:000571">
    <property type="entry name" value="Maternal embryonic leucine zipper kinase"/>
    <property type="match status" value="1"/>
</dbReference>
<evidence type="ECO:0000256" key="8">
    <source>
        <dbReference type="RuleBase" id="RU000304"/>
    </source>
</evidence>
<dbReference type="PROSITE" id="PS00108">
    <property type="entry name" value="PROTEIN_KINASE_ST"/>
    <property type="match status" value="1"/>
</dbReference>
<evidence type="ECO:0000256" key="4">
    <source>
        <dbReference type="ARBA" id="ARBA00022741"/>
    </source>
</evidence>
<dbReference type="SUPFAM" id="SSF56112">
    <property type="entry name" value="Protein kinase-like (PK-like)"/>
    <property type="match status" value="1"/>
</dbReference>
<dbReference type="GO" id="GO:0005737">
    <property type="term" value="C:cytoplasm"/>
    <property type="evidence" value="ECO:0007669"/>
    <property type="project" value="TreeGrafter"/>
</dbReference>
<evidence type="ECO:0000256" key="2">
    <source>
        <dbReference type="ARBA" id="ARBA00022527"/>
    </source>
</evidence>
<feature type="non-terminal residue" evidence="10">
    <location>
        <position position="1"/>
    </location>
</feature>
<comment type="similarity">
    <text evidence="8">Belongs to the protein kinase superfamily.</text>
</comment>
<gene>
    <name evidence="10" type="ORF">Pmar_PMAR011067</name>
</gene>
<dbReference type="FunFam" id="3.30.200.20:FF:000042">
    <property type="entry name" value="Aurora kinase A"/>
    <property type="match status" value="1"/>
</dbReference>
<protein>
    <submittedName>
        <fullName evidence="10">Serine/threonine protein kinase, putative</fullName>
    </submittedName>
</protein>
<dbReference type="CDD" id="cd14003">
    <property type="entry name" value="STKc_AMPK-like"/>
    <property type="match status" value="1"/>
</dbReference>
<keyword evidence="5 10" id="KW-0418">Kinase</keyword>
<name>C5KLJ2_PERM5</name>
<dbReference type="AlphaFoldDB" id="C5KLJ2"/>
<dbReference type="Gene3D" id="1.10.510.10">
    <property type="entry name" value="Transferase(Phosphotransferase) domain 1"/>
    <property type="match status" value="1"/>
</dbReference>
<keyword evidence="11" id="KW-1185">Reference proteome</keyword>
<dbReference type="SMART" id="SM00220">
    <property type="entry name" value="S_TKc"/>
    <property type="match status" value="1"/>
</dbReference>
<dbReference type="InterPro" id="IPR008271">
    <property type="entry name" value="Ser/Thr_kinase_AS"/>
</dbReference>
<dbReference type="PANTHER" id="PTHR24346:SF82">
    <property type="entry name" value="KP78A-RELATED"/>
    <property type="match status" value="1"/>
</dbReference>
<evidence type="ECO:0000256" key="3">
    <source>
        <dbReference type="ARBA" id="ARBA00022679"/>
    </source>
</evidence>
<feature type="domain" description="Protein kinase" evidence="9">
    <location>
        <begin position="1"/>
        <end position="252"/>
    </location>
</feature>
<evidence type="ECO:0000259" key="9">
    <source>
        <dbReference type="PROSITE" id="PS50011"/>
    </source>
</evidence>
<dbReference type="InterPro" id="IPR000719">
    <property type="entry name" value="Prot_kinase_dom"/>
</dbReference>
<dbReference type="InterPro" id="IPR017441">
    <property type="entry name" value="Protein_kinase_ATP_BS"/>
</dbReference>
<dbReference type="GO" id="GO:0004674">
    <property type="term" value="F:protein serine/threonine kinase activity"/>
    <property type="evidence" value="ECO:0007669"/>
    <property type="project" value="UniProtKB-KW"/>
</dbReference>
<evidence type="ECO:0000313" key="11">
    <source>
        <dbReference type="Proteomes" id="UP000007800"/>
    </source>
</evidence>
<dbReference type="PROSITE" id="PS50011">
    <property type="entry name" value="PROTEIN_KINASE_DOM"/>
    <property type="match status" value="1"/>
</dbReference>
<dbReference type="EMBL" id="GG674004">
    <property type="protein sequence ID" value="EER14651.1"/>
    <property type="molecule type" value="Genomic_DNA"/>
</dbReference>
<keyword evidence="2 8" id="KW-0723">Serine/threonine-protein kinase</keyword>
<dbReference type="InterPro" id="IPR011009">
    <property type="entry name" value="Kinase-like_dom_sf"/>
</dbReference>
<evidence type="ECO:0000313" key="10">
    <source>
        <dbReference type="EMBL" id="EER14651.1"/>
    </source>
</evidence>
<evidence type="ECO:0000256" key="7">
    <source>
        <dbReference type="PROSITE-ProRule" id="PRU10141"/>
    </source>
</evidence>
<sequence length="254" mass="28748">TIGEGTFGKVKLGTHVATGERVAVKILEKARIVTQADAERVTREIRILRSLRRSPHVVQLFEIMETPEAIFMVMEYASGGELFDYIVENGKISESEACKFIRQIISGVCSLHMRNVVHRDLKPENLLLDKNHNIIIADLGLSNFFHPGEPLQTACGSPCYAPPEMVAGLPYDPPKCDVWSVGVVLYAMVCGQLPFEDHHTPSLYKKILEGVFKVPNEFKTSREVRRLIFRMLTPNPNERPSFEELRRTDLFLRG</sequence>
<dbReference type="PROSITE" id="PS00107">
    <property type="entry name" value="PROTEIN_KINASE_ATP"/>
    <property type="match status" value="1"/>
</dbReference>
<accession>C5KLJ2</accession>
<proteinExistence type="inferred from homology"/>
<dbReference type="PANTHER" id="PTHR24346">
    <property type="entry name" value="MAP/MICROTUBULE AFFINITY-REGULATING KINASE"/>
    <property type="match status" value="1"/>
</dbReference>
<comment type="subunit">
    <text evidence="1">Monomer.</text>
</comment>
<dbReference type="InParanoid" id="C5KLJ2"/>